<dbReference type="AlphaFoldDB" id="A0A0D1XG77"/>
<dbReference type="PATRIC" id="fig|47500.8.peg.4081"/>
<evidence type="ECO:0000313" key="1">
    <source>
        <dbReference type="EMBL" id="KON94756.1"/>
    </source>
</evidence>
<reference evidence="1 2" key="1">
    <citation type="submission" date="2015-07" db="EMBL/GenBank/DDBJ databases">
        <title>Fjat-14205 dsm 2895.</title>
        <authorList>
            <person name="Liu B."/>
            <person name="Wang J."/>
            <person name="Zhu Y."/>
            <person name="Liu G."/>
            <person name="Chen Q."/>
            <person name="Chen Z."/>
            <person name="Lan J."/>
            <person name="Che J."/>
            <person name="Ge C."/>
            <person name="Shi H."/>
            <person name="Pan Z."/>
            <person name="Liu X."/>
        </authorList>
    </citation>
    <scope>NUCLEOTIDE SEQUENCE [LARGE SCALE GENOMIC DNA]</scope>
    <source>
        <strain evidence="1 2">DSM 2895</strain>
    </source>
</reference>
<name>A0A0D1XG77_ANEMI</name>
<accession>A0A0D1XG77</accession>
<sequence>MIYTFLPFVSKEKIARRCQTLLFRCGAVRGEGRRRVEIVSTIEMPRCFATPTFVPHSGRFASLPKKDERKRPRVFLNVNKDTGYSLYPMSYAYFAAMYTLRLRGEDEYGTI</sequence>
<keyword evidence="2" id="KW-1185">Reference proteome</keyword>
<proteinExistence type="predicted"/>
<dbReference type="Proteomes" id="UP000037269">
    <property type="component" value="Unassembled WGS sequence"/>
</dbReference>
<dbReference type="STRING" id="47500.AF333_03905"/>
<evidence type="ECO:0000313" key="2">
    <source>
        <dbReference type="Proteomes" id="UP000037269"/>
    </source>
</evidence>
<gene>
    <name evidence="1" type="ORF">AF333_03905</name>
</gene>
<dbReference type="EMBL" id="LGUG01000004">
    <property type="protein sequence ID" value="KON94756.1"/>
    <property type="molecule type" value="Genomic_DNA"/>
</dbReference>
<comment type="caution">
    <text evidence="1">The sequence shown here is derived from an EMBL/GenBank/DDBJ whole genome shotgun (WGS) entry which is preliminary data.</text>
</comment>
<protein>
    <submittedName>
        <fullName evidence="1">Uncharacterized protein</fullName>
    </submittedName>
</protein>
<organism evidence="1 2">
    <name type="scientific">Aneurinibacillus migulanus</name>
    <name type="common">Bacillus migulanus</name>
    <dbReference type="NCBI Taxonomy" id="47500"/>
    <lineage>
        <taxon>Bacteria</taxon>
        <taxon>Bacillati</taxon>
        <taxon>Bacillota</taxon>
        <taxon>Bacilli</taxon>
        <taxon>Bacillales</taxon>
        <taxon>Paenibacillaceae</taxon>
        <taxon>Aneurinibacillus group</taxon>
        <taxon>Aneurinibacillus</taxon>
    </lineage>
</organism>